<comment type="caution">
    <text evidence="7">The sequence shown here is derived from an EMBL/GenBank/DDBJ whole genome shotgun (WGS) entry which is preliminary data.</text>
</comment>
<dbReference type="AlphaFoldDB" id="A0A550CM84"/>
<dbReference type="SUPFAM" id="SSF48403">
    <property type="entry name" value="Ankyrin repeat"/>
    <property type="match status" value="1"/>
</dbReference>
<dbReference type="STRING" id="97359.A0A550CM84"/>
<gene>
    <name evidence="7" type="ORF">BD626DRAFT_194159</name>
</gene>
<dbReference type="InterPro" id="IPR002110">
    <property type="entry name" value="Ankyrin_rpt"/>
</dbReference>
<keyword evidence="4" id="KW-0863">Zinc-finger</keyword>
<dbReference type="PROSITE" id="PS50297">
    <property type="entry name" value="ANK_REP_REGION"/>
    <property type="match status" value="1"/>
</dbReference>
<dbReference type="Gene3D" id="1.25.40.20">
    <property type="entry name" value="Ankyrin repeat-containing domain"/>
    <property type="match status" value="1"/>
</dbReference>
<keyword evidence="1" id="KW-0677">Repeat</keyword>
<dbReference type="InterPro" id="IPR036770">
    <property type="entry name" value="Ankyrin_rpt-contain_sf"/>
</dbReference>
<feature type="domain" description="C3H1-type" evidence="6">
    <location>
        <begin position="378"/>
        <end position="405"/>
    </location>
</feature>
<dbReference type="PANTHER" id="PTHR24171:SF8">
    <property type="entry name" value="BRCA1-ASSOCIATED RING DOMAIN PROTEIN 1"/>
    <property type="match status" value="1"/>
</dbReference>
<feature type="compositionally biased region" description="Low complexity" evidence="5">
    <location>
        <begin position="247"/>
        <end position="256"/>
    </location>
</feature>
<dbReference type="Pfam" id="PF14608">
    <property type="entry name" value="zf-CCCH_2"/>
    <property type="match status" value="2"/>
</dbReference>
<dbReference type="SMART" id="SM00248">
    <property type="entry name" value="ANK"/>
    <property type="match status" value="1"/>
</dbReference>
<dbReference type="OrthoDB" id="20872at2759"/>
<feature type="region of interest" description="Disordered" evidence="5">
    <location>
        <begin position="443"/>
        <end position="596"/>
    </location>
</feature>
<dbReference type="GO" id="GO:0004842">
    <property type="term" value="F:ubiquitin-protein transferase activity"/>
    <property type="evidence" value="ECO:0007669"/>
    <property type="project" value="TreeGrafter"/>
</dbReference>
<reference evidence="7 8" key="1">
    <citation type="journal article" date="2019" name="New Phytol.">
        <title>Comparative genomics reveals unique wood-decay strategies and fruiting body development in the Schizophyllaceae.</title>
        <authorList>
            <person name="Almasi E."/>
            <person name="Sahu N."/>
            <person name="Krizsan K."/>
            <person name="Balint B."/>
            <person name="Kovacs G.M."/>
            <person name="Kiss B."/>
            <person name="Cseklye J."/>
            <person name="Drula E."/>
            <person name="Henrissat B."/>
            <person name="Nagy I."/>
            <person name="Chovatia M."/>
            <person name="Adam C."/>
            <person name="LaButti K."/>
            <person name="Lipzen A."/>
            <person name="Riley R."/>
            <person name="Grigoriev I.V."/>
            <person name="Nagy L.G."/>
        </authorList>
    </citation>
    <scope>NUCLEOTIDE SEQUENCE [LARGE SCALE GENOMIC DNA]</scope>
    <source>
        <strain evidence="7 8">NL-1724</strain>
    </source>
</reference>
<dbReference type="GO" id="GO:0010468">
    <property type="term" value="P:regulation of gene expression"/>
    <property type="evidence" value="ECO:0007669"/>
    <property type="project" value="UniProtKB-ARBA"/>
</dbReference>
<keyword evidence="4" id="KW-0479">Metal-binding</keyword>
<evidence type="ECO:0000256" key="1">
    <source>
        <dbReference type="ARBA" id="ARBA00022737"/>
    </source>
</evidence>
<dbReference type="Proteomes" id="UP000320762">
    <property type="component" value="Unassembled WGS sequence"/>
</dbReference>
<dbReference type="PRINTS" id="PR01217">
    <property type="entry name" value="PRICHEXTENSN"/>
</dbReference>
<feature type="domain" description="C3H1-type" evidence="6">
    <location>
        <begin position="172"/>
        <end position="197"/>
    </location>
</feature>
<dbReference type="PROSITE" id="PS50103">
    <property type="entry name" value="ZF_C3H1"/>
    <property type="match status" value="2"/>
</dbReference>
<feature type="compositionally biased region" description="Pro residues" evidence="5">
    <location>
        <begin position="302"/>
        <end position="325"/>
    </location>
</feature>
<dbReference type="GO" id="GO:0008270">
    <property type="term" value="F:zinc ion binding"/>
    <property type="evidence" value="ECO:0007669"/>
    <property type="project" value="UniProtKB-KW"/>
</dbReference>
<dbReference type="EMBL" id="VDMD01000004">
    <property type="protein sequence ID" value="TRM65923.1"/>
    <property type="molecule type" value="Genomic_DNA"/>
</dbReference>
<feature type="compositionally biased region" description="Pro residues" evidence="5">
    <location>
        <begin position="141"/>
        <end position="167"/>
    </location>
</feature>
<evidence type="ECO:0000256" key="2">
    <source>
        <dbReference type="ARBA" id="ARBA00023043"/>
    </source>
</evidence>
<feature type="region of interest" description="Disordered" evidence="5">
    <location>
        <begin position="211"/>
        <end position="273"/>
    </location>
</feature>
<evidence type="ECO:0000256" key="5">
    <source>
        <dbReference type="SAM" id="MobiDB-lite"/>
    </source>
</evidence>
<dbReference type="InterPro" id="IPR000571">
    <property type="entry name" value="Znf_CCCH"/>
</dbReference>
<keyword evidence="2 3" id="KW-0040">ANK repeat</keyword>
<evidence type="ECO:0000259" key="6">
    <source>
        <dbReference type="PROSITE" id="PS50103"/>
    </source>
</evidence>
<feature type="compositionally biased region" description="Basic and acidic residues" evidence="5">
    <location>
        <begin position="578"/>
        <end position="588"/>
    </location>
</feature>
<proteinExistence type="predicted"/>
<dbReference type="SMART" id="SM00356">
    <property type="entry name" value="ZnF_C3H1"/>
    <property type="match status" value="2"/>
</dbReference>
<dbReference type="GO" id="GO:0085020">
    <property type="term" value="P:protein K6-linked ubiquitination"/>
    <property type="evidence" value="ECO:0007669"/>
    <property type="project" value="TreeGrafter"/>
</dbReference>
<name>A0A550CM84_9AGAR</name>
<dbReference type="PROSITE" id="PS50088">
    <property type="entry name" value="ANK_REPEAT"/>
    <property type="match status" value="1"/>
</dbReference>
<feature type="region of interest" description="Disordered" evidence="5">
    <location>
        <begin position="138"/>
        <end position="169"/>
    </location>
</feature>
<feature type="compositionally biased region" description="Pro residues" evidence="5">
    <location>
        <begin position="257"/>
        <end position="273"/>
    </location>
</feature>
<evidence type="ECO:0000256" key="4">
    <source>
        <dbReference type="PROSITE-ProRule" id="PRU00723"/>
    </source>
</evidence>
<keyword evidence="4" id="KW-0862">Zinc</keyword>
<accession>A0A550CM84</accession>
<keyword evidence="8" id="KW-1185">Reference proteome</keyword>
<feature type="repeat" description="ANK" evidence="3">
    <location>
        <begin position="35"/>
        <end position="67"/>
    </location>
</feature>
<feature type="compositionally biased region" description="Pro residues" evidence="5">
    <location>
        <begin position="211"/>
        <end position="241"/>
    </location>
</feature>
<protein>
    <recommendedName>
        <fullName evidence="6">C3H1-type domain-containing protein</fullName>
    </recommendedName>
</protein>
<feature type="compositionally biased region" description="Polar residues" evidence="5">
    <location>
        <begin position="530"/>
        <end position="549"/>
    </location>
</feature>
<dbReference type="PANTHER" id="PTHR24171">
    <property type="entry name" value="ANKYRIN REPEAT DOMAIN-CONTAINING PROTEIN 39-RELATED"/>
    <property type="match status" value="1"/>
</dbReference>
<dbReference type="Pfam" id="PF12796">
    <property type="entry name" value="Ank_2"/>
    <property type="match status" value="1"/>
</dbReference>
<sequence>MAASLASAAAEGRIEEVRAILAQESPLDLEAKDEAGNTPLIEAVRNGHAEVARALLEKGADPSACADPAQYTSDPAILELLQAAKSMPEAGAEVPQVNGYAHEAPAEMPAAYYPPPMPYGYYPPYGYPAPQQMPDGSAMYAPPPPPFMPPPGPTGAPGEPPSFPAPGPAADITKTIPCRFFPACRYGSSCRYFHPPAPYYPSMYPPQGQYPPPSFDSMSPPPQFGYYPMPPSQFSPPPNGVPAPLEQQPQTPMSAQMPPPQPMEAMASPPPTQPIFTPGALTHQVSYAPVPAMSPPNGYAHPGPPLQMPPPAPGAMPNGVPPAAYPAPQINGHAEHGDANGVPMPAPPPKPHGEGYPHPPPFRDGHHRRGSMRRPSLAGRKPPCLFFPAGRCKNGDDCRFPHILPDGSGPGMQVRVGPRPRPHSFGNGLNGIDERMGAMNLREQNGPHPHGHFDGRRFPGPKQMNGMRGGKAPIMKQRLPNADEFPVLGGGSPNRSAGPGSPASNGPTAAQVLQAPAPFRPAGQDAPKTAESSQQPSKAPTEAQGSSRSDSPEIICKPLPISFALPPRLPKPRRKSRSRPEKYSDSGRPRHVAPRPTSTRYLFHSGFLALSPRCPARHTTQYVYIPSFRLSVRPWVRRNFIVTLFYPYPRRLHNNPHTSIIVYSTPRLLRCRTDRLPAHCRIFALRSCLC</sequence>
<feature type="region of interest" description="Disordered" evidence="5">
    <location>
        <begin position="298"/>
        <end position="379"/>
    </location>
</feature>
<evidence type="ECO:0000313" key="8">
    <source>
        <dbReference type="Proteomes" id="UP000320762"/>
    </source>
</evidence>
<evidence type="ECO:0000313" key="7">
    <source>
        <dbReference type="EMBL" id="TRM65923.1"/>
    </source>
</evidence>
<feature type="zinc finger region" description="C3H1-type" evidence="4">
    <location>
        <begin position="172"/>
        <end position="197"/>
    </location>
</feature>
<evidence type="ECO:0000256" key="3">
    <source>
        <dbReference type="PROSITE-ProRule" id="PRU00023"/>
    </source>
</evidence>
<organism evidence="7 8">
    <name type="scientific">Schizophyllum amplum</name>
    <dbReference type="NCBI Taxonomy" id="97359"/>
    <lineage>
        <taxon>Eukaryota</taxon>
        <taxon>Fungi</taxon>
        <taxon>Dikarya</taxon>
        <taxon>Basidiomycota</taxon>
        <taxon>Agaricomycotina</taxon>
        <taxon>Agaricomycetes</taxon>
        <taxon>Agaricomycetidae</taxon>
        <taxon>Agaricales</taxon>
        <taxon>Schizophyllaceae</taxon>
        <taxon>Schizophyllum</taxon>
    </lineage>
</organism>
<feature type="zinc finger region" description="C3H1-type" evidence="4">
    <location>
        <begin position="378"/>
        <end position="405"/>
    </location>
</feature>